<evidence type="ECO:0000313" key="1">
    <source>
        <dbReference type="EMBL" id="SOY58961.1"/>
    </source>
</evidence>
<proteinExistence type="predicted"/>
<organism evidence="1 2">
    <name type="scientific">Cupriavidus taiwanensis</name>
    <dbReference type="NCBI Taxonomy" id="164546"/>
    <lineage>
        <taxon>Bacteria</taxon>
        <taxon>Pseudomonadati</taxon>
        <taxon>Pseudomonadota</taxon>
        <taxon>Betaproteobacteria</taxon>
        <taxon>Burkholderiales</taxon>
        <taxon>Burkholderiaceae</taxon>
        <taxon>Cupriavidus</taxon>
    </lineage>
</organism>
<dbReference type="AlphaFoldDB" id="A0A975X5B1"/>
<evidence type="ECO:0000313" key="2">
    <source>
        <dbReference type="Proteomes" id="UP000257016"/>
    </source>
</evidence>
<sequence>MADQANAIAWLEPEIDTVKCLDDDHTGSFFRDLVTPSESQYALLQRTALDVVNRKLEADIAKFYICHVTEFVHTQYGMRLR</sequence>
<protein>
    <submittedName>
        <fullName evidence="1">Uncharacterized protein</fullName>
    </submittedName>
</protein>
<comment type="caution">
    <text evidence="1">The sequence shown here is derived from an EMBL/GenBank/DDBJ whole genome shotgun (WGS) entry which is preliminary data.</text>
</comment>
<accession>A0A975X5B1</accession>
<name>A0A975X5B1_9BURK</name>
<dbReference type="EMBL" id="OFSN01000002">
    <property type="protein sequence ID" value="SOY58961.1"/>
    <property type="molecule type" value="Genomic_DNA"/>
</dbReference>
<dbReference type="Proteomes" id="UP000257016">
    <property type="component" value="Unassembled WGS sequence"/>
</dbReference>
<gene>
    <name evidence="1" type="ORF">CBM2586_A100024</name>
</gene>
<reference evidence="1 2" key="1">
    <citation type="submission" date="2018-01" db="EMBL/GenBank/DDBJ databases">
        <authorList>
            <person name="Clerissi C."/>
        </authorList>
    </citation>
    <scope>NUCLEOTIDE SEQUENCE [LARGE SCALE GENOMIC DNA]</scope>
    <source>
        <strain evidence="1">Cupriavidus taiwanensis LMG 19430</strain>
    </source>
</reference>